<sequence length="770" mass="88723">MENECSPMNMTEPQEFAEQFINLTNQSVFLTGKAGTGKTTFLKKLIDSTHKQAVIVAPTGIAALNAGGVTIHSFFQLPFGGFIPDFINEMYISNQVKLESKTTLLRHFRHNKKRQQLMRALELLIIDEVSMLRADVLDAMDWVLRNIRRTNEPFGGVQVLFIGDLHQLPPVIKPEEWAQLNKYYAGIHFFNALVLQEQPPVYVELKKIYRQQDQVFIEVLNQLRTNQLNAEGLAVINEKVDATFEASEQKGYITLTTHNHKADVINQKALEQLPGKAYTYTTEITGDFPPHIYPVEPELQLKKGAQVMFLKNDLSFEKLYYNGKMAIVTEINQFDVVVECIEDKKRIEVQRYEWENIRYTNNETTGEIEEEVIGTFVQFPLKLAWAITVHKSQGLTFNKAVLDVSDVFAPGQAYVALSRLRSLDGLVMLKPMKINGINTDASIIRYGEQSENEDRLAELLPHAVKQELFRRLTKTYDWLEMASKWSTHENSYALQPKKSLKGESYTWITAQNYSIQSTLEPARKFRGQLESLFHAPHYNQQKILERVQASVDYFFPILDTVYTSLLKKMMELNRVKKSKVFVEELQELEEALLETILNIKKTAVIVEHIVLGKIIDKKTCFGEDILNYKIARIAKVKHTLVSNAELFMATNQNEEEDSLFFQKETKKKKSGPKEKKKPTIEQTLEYFETGLTVEEIASRRQLSKGTIYGHLSQLIKNEKLDILQVMDEETYTYLKRIVGTKELQLSEIKELAGEHISYEQIRLYQAHLLR</sequence>
<evidence type="ECO:0000313" key="2">
    <source>
        <dbReference type="EMBL" id="MBC9812966.1"/>
    </source>
</evidence>
<dbReference type="PANTHER" id="PTHR47642">
    <property type="entry name" value="ATP-DEPENDENT DNA HELICASE"/>
    <property type="match status" value="1"/>
</dbReference>
<comment type="caution">
    <text evidence="2">The sequence shown here is derived from an EMBL/GenBank/DDBJ whole genome shotgun (WGS) entry which is preliminary data.</text>
</comment>
<name>A0A8J6PJN1_9FLAO</name>
<dbReference type="EMBL" id="JACVEL010000007">
    <property type="protein sequence ID" value="MBC9812966.1"/>
    <property type="molecule type" value="Genomic_DNA"/>
</dbReference>
<dbReference type="Gene3D" id="3.40.50.300">
    <property type="entry name" value="P-loop containing nucleotide triphosphate hydrolases"/>
    <property type="match status" value="2"/>
</dbReference>
<organism evidence="2 3">
    <name type="scientific">Taishania pollutisoli</name>
    <dbReference type="NCBI Taxonomy" id="2766479"/>
    <lineage>
        <taxon>Bacteria</taxon>
        <taxon>Pseudomonadati</taxon>
        <taxon>Bacteroidota</taxon>
        <taxon>Flavobacteriia</taxon>
        <taxon>Flavobacteriales</taxon>
        <taxon>Crocinitomicaceae</taxon>
        <taxon>Taishania</taxon>
    </lineage>
</organism>
<dbReference type="AlphaFoldDB" id="A0A8J6PJN1"/>
<dbReference type="PANTHER" id="PTHR47642:SF7">
    <property type="entry name" value="ATP-DEPENDENT DNA HELICASE PIF1"/>
    <property type="match status" value="1"/>
</dbReference>
<dbReference type="GO" id="GO:0003678">
    <property type="term" value="F:DNA helicase activity"/>
    <property type="evidence" value="ECO:0007669"/>
    <property type="project" value="InterPro"/>
</dbReference>
<feature type="domain" description="AAA+ ATPase" evidence="1">
    <location>
        <begin position="24"/>
        <end position="188"/>
    </location>
</feature>
<evidence type="ECO:0000313" key="3">
    <source>
        <dbReference type="Proteomes" id="UP000652681"/>
    </source>
</evidence>
<dbReference type="CDD" id="cd18809">
    <property type="entry name" value="SF1_C_RecD"/>
    <property type="match status" value="1"/>
</dbReference>
<gene>
    <name evidence="2" type="ORF">H9Y05_10855</name>
</gene>
<dbReference type="FunFam" id="3.40.50.300:FF:001498">
    <property type="entry name" value="ATP-dependent DNA helicase"/>
    <property type="match status" value="1"/>
</dbReference>
<dbReference type="GO" id="GO:0006281">
    <property type="term" value="P:DNA repair"/>
    <property type="evidence" value="ECO:0007669"/>
    <property type="project" value="InterPro"/>
</dbReference>
<dbReference type="InterPro" id="IPR051055">
    <property type="entry name" value="PIF1_helicase"/>
</dbReference>
<dbReference type="Pfam" id="PF14493">
    <property type="entry name" value="HTH_40"/>
    <property type="match status" value="1"/>
</dbReference>
<reference evidence="2" key="1">
    <citation type="submission" date="2020-09" db="EMBL/GenBank/DDBJ databases">
        <title>Taishania pollutisoli gen. nov., sp. nov., Isolated from Tetrabromobisphenol A-Contaminated Soil.</title>
        <authorList>
            <person name="Chen Q."/>
        </authorList>
    </citation>
    <scope>NUCLEOTIDE SEQUENCE</scope>
    <source>
        <strain evidence="2">CZZ-1</strain>
    </source>
</reference>
<dbReference type="InterPro" id="IPR029491">
    <property type="entry name" value="Helicase_HTH"/>
</dbReference>
<dbReference type="InterPro" id="IPR027417">
    <property type="entry name" value="P-loop_NTPase"/>
</dbReference>
<dbReference type="InterPro" id="IPR010285">
    <property type="entry name" value="DNA_helicase_pif1-like_DEAD"/>
</dbReference>
<dbReference type="SMART" id="SM00382">
    <property type="entry name" value="AAA"/>
    <property type="match status" value="1"/>
</dbReference>
<keyword evidence="3" id="KW-1185">Reference proteome</keyword>
<dbReference type="Proteomes" id="UP000652681">
    <property type="component" value="Unassembled WGS sequence"/>
</dbReference>
<dbReference type="SUPFAM" id="SSF52540">
    <property type="entry name" value="P-loop containing nucleoside triphosphate hydrolases"/>
    <property type="match status" value="2"/>
</dbReference>
<accession>A0A8J6PJN1</accession>
<protein>
    <submittedName>
        <fullName evidence="2">Helix-turn-helix domain-containing protein</fullName>
    </submittedName>
</protein>
<evidence type="ECO:0000259" key="1">
    <source>
        <dbReference type="SMART" id="SM00382"/>
    </source>
</evidence>
<dbReference type="GO" id="GO:0000723">
    <property type="term" value="P:telomere maintenance"/>
    <property type="evidence" value="ECO:0007669"/>
    <property type="project" value="InterPro"/>
</dbReference>
<proteinExistence type="predicted"/>
<dbReference type="Pfam" id="PF05970">
    <property type="entry name" value="PIF1"/>
    <property type="match status" value="1"/>
</dbReference>
<dbReference type="InterPro" id="IPR003593">
    <property type="entry name" value="AAA+_ATPase"/>
</dbReference>
<dbReference type="RefSeq" id="WP_216714301.1">
    <property type="nucleotide sequence ID" value="NZ_JACVEL010000007.1"/>
</dbReference>